<dbReference type="HOGENOM" id="CLU_104969_0_0_6"/>
<organism evidence="1 2">
    <name type="scientific">Marinomonas mediterranea (strain ATCC 700492 / JCM 21426 / NBRC 103028 / MMB-1)</name>
    <dbReference type="NCBI Taxonomy" id="717774"/>
    <lineage>
        <taxon>Bacteria</taxon>
        <taxon>Pseudomonadati</taxon>
        <taxon>Pseudomonadota</taxon>
        <taxon>Gammaproteobacteria</taxon>
        <taxon>Oceanospirillales</taxon>
        <taxon>Oceanospirillaceae</taxon>
        <taxon>Marinomonas</taxon>
    </lineage>
</organism>
<dbReference type="Proteomes" id="UP000001062">
    <property type="component" value="Chromosome"/>
</dbReference>
<proteinExistence type="predicted"/>
<name>F2JYQ1_MARM1</name>
<reference evidence="1 2" key="1">
    <citation type="journal article" date="2012" name="Stand. Genomic Sci.">
        <title>Complete genome sequence of the melanogenic marine bacterium Marinomonas mediterranea type strain (MMB-1(T)).</title>
        <authorList>
            <person name="Lucas-Elio P."/>
            <person name="Goodwin L."/>
            <person name="Woyke T."/>
            <person name="Pitluck S."/>
            <person name="Nolan M."/>
            <person name="Kyrpides N.C."/>
            <person name="Detter J.C."/>
            <person name="Copeland A."/>
            <person name="Teshima H."/>
            <person name="Bruce D."/>
            <person name="Detter C."/>
            <person name="Tapia R."/>
            <person name="Han S."/>
            <person name="Land M.L."/>
            <person name="Ivanova N."/>
            <person name="Mikhailova N."/>
            <person name="Johnston A.W."/>
            <person name="Sanchez-Amat A."/>
        </authorList>
    </citation>
    <scope>NUCLEOTIDE SEQUENCE [LARGE SCALE GENOMIC DNA]</scope>
    <source>
        <strain evidence="2">ATCC 700492 / JCM 21426 / NBRC 103028 / MMB-1</strain>
    </source>
</reference>
<keyword evidence="2" id="KW-1185">Reference proteome</keyword>
<dbReference type="AlphaFoldDB" id="F2JYQ1"/>
<dbReference type="PROSITE" id="PS51257">
    <property type="entry name" value="PROKAR_LIPOPROTEIN"/>
    <property type="match status" value="1"/>
</dbReference>
<evidence type="ECO:0000313" key="2">
    <source>
        <dbReference type="Proteomes" id="UP000001062"/>
    </source>
</evidence>
<dbReference type="PATRIC" id="fig|717774.3.peg.385"/>
<evidence type="ECO:0008006" key="3">
    <source>
        <dbReference type="Google" id="ProtNLM"/>
    </source>
</evidence>
<dbReference type="KEGG" id="mme:Marme_0376"/>
<accession>F2JYQ1</accession>
<protein>
    <recommendedName>
        <fullName evidence="3">Lipoprotein</fullName>
    </recommendedName>
</protein>
<evidence type="ECO:0000313" key="1">
    <source>
        <dbReference type="EMBL" id="ADZ89676.1"/>
    </source>
</evidence>
<dbReference type="EMBL" id="CP002583">
    <property type="protein sequence ID" value="ADZ89676.1"/>
    <property type="molecule type" value="Genomic_DNA"/>
</dbReference>
<dbReference type="RefSeq" id="WP_013659582.1">
    <property type="nucleotide sequence ID" value="NC_015276.1"/>
</dbReference>
<sequence length="201" mass="22302" precursor="true">MKKIQIRNTLKTTSIVSMTTLTLIGCAAHTPDKDNESVATSAPIENVCIGTTDLPDSLSPYFEEVQDEALLTQTLGQPEKGMLCQGKVYQAKADTQVPLYRAWNSTNPHSQFGKWWAFSQPEGLVSKYRSDYEICYQWSPLDKLVSCTLKAGTKVVVGNGQSAMCSKYLTYDVSQSQQVYLTEAEQSLSNCDVKDAAFSWE</sequence>
<dbReference type="OrthoDB" id="6213638at2"/>
<dbReference type="eggNOG" id="ENOG503027T">
    <property type="taxonomic scope" value="Bacteria"/>
</dbReference>
<gene>
    <name evidence="1" type="ordered locus">Marme_0376</name>
</gene>